<comment type="caution">
    <text evidence="3">The sequence shown here is derived from an EMBL/GenBank/DDBJ whole genome shotgun (WGS) entry which is preliminary data.</text>
</comment>
<dbReference type="Proteomes" id="UP000598174">
    <property type="component" value="Unassembled WGS sequence"/>
</dbReference>
<gene>
    <name evidence="3" type="ORF">Afe05nite_37920</name>
</gene>
<sequence length="398" mass="44036">MAMTAGWFLSLLLIPLAWLLIDGIGGLRARHSAASAVGTDEFHDFAVLVPIYGNIKYLENVDYLARYGRRVVLCTTTGESPEFEEALSWIARRHDFRIFRALADNSSTPGNKRATGGTVRDTVIRAVLPTIDEAYVVCLDADTTTSQPLEILVGALRRRGLDLASIRLVPSNRHKSLLTRFQAHEYRLAMKLRVIAPWLVSGACHAARTPALHGVMNNHSMFFQGNDVETGVLAGAMGLRVGHVPFEVPTRVPETLKDWWRQHLAWAGGEFRLFVINAHVGFRHPFFWCYGLVVTLAMLPLRLLALGQGHVGVIGGVIALYVVLSAYLHWSHRDYALLLMPFYAAFISIVMVPLGLVSYVLMAHRGRNAGLIRLPDARSAAPPGELVDTGPRSALEYR</sequence>
<dbReference type="InterPro" id="IPR001173">
    <property type="entry name" value="Glyco_trans_2-like"/>
</dbReference>
<accession>A0A919J1X5</accession>
<dbReference type="AlphaFoldDB" id="A0A919J1X5"/>
<feature type="transmembrane region" description="Helical" evidence="1">
    <location>
        <begin position="342"/>
        <end position="363"/>
    </location>
</feature>
<keyword evidence="4" id="KW-1185">Reference proteome</keyword>
<dbReference type="InterPro" id="IPR029044">
    <property type="entry name" value="Nucleotide-diphossugar_trans"/>
</dbReference>
<feature type="domain" description="Glycosyltransferase 2-like" evidence="2">
    <location>
        <begin position="135"/>
        <end position="328"/>
    </location>
</feature>
<evidence type="ECO:0000256" key="1">
    <source>
        <dbReference type="SAM" id="Phobius"/>
    </source>
</evidence>
<feature type="transmembrane region" description="Helical" evidence="1">
    <location>
        <begin position="311"/>
        <end position="330"/>
    </location>
</feature>
<dbReference type="SUPFAM" id="SSF53448">
    <property type="entry name" value="Nucleotide-diphospho-sugar transferases"/>
    <property type="match status" value="1"/>
</dbReference>
<keyword evidence="1" id="KW-0812">Transmembrane</keyword>
<reference evidence="3" key="1">
    <citation type="submission" date="2021-01" db="EMBL/GenBank/DDBJ databases">
        <title>Whole genome shotgun sequence of Actinoplanes ferrugineus NBRC 15555.</title>
        <authorList>
            <person name="Komaki H."/>
            <person name="Tamura T."/>
        </authorList>
    </citation>
    <scope>NUCLEOTIDE SEQUENCE</scope>
    <source>
        <strain evidence="3">NBRC 15555</strain>
    </source>
</reference>
<keyword evidence="1" id="KW-0472">Membrane</keyword>
<name>A0A919J1X5_9ACTN</name>
<evidence type="ECO:0000313" key="4">
    <source>
        <dbReference type="Proteomes" id="UP000598174"/>
    </source>
</evidence>
<proteinExistence type="predicted"/>
<dbReference type="Pfam" id="PF13632">
    <property type="entry name" value="Glyco_trans_2_3"/>
    <property type="match status" value="1"/>
</dbReference>
<evidence type="ECO:0000259" key="2">
    <source>
        <dbReference type="Pfam" id="PF13632"/>
    </source>
</evidence>
<keyword evidence="1" id="KW-1133">Transmembrane helix</keyword>
<organism evidence="3 4">
    <name type="scientific">Paractinoplanes ferrugineus</name>
    <dbReference type="NCBI Taxonomy" id="113564"/>
    <lineage>
        <taxon>Bacteria</taxon>
        <taxon>Bacillati</taxon>
        <taxon>Actinomycetota</taxon>
        <taxon>Actinomycetes</taxon>
        <taxon>Micromonosporales</taxon>
        <taxon>Micromonosporaceae</taxon>
        <taxon>Paractinoplanes</taxon>
    </lineage>
</organism>
<dbReference type="EMBL" id="BOMM01000035">
    <property type="protein sequence ID" value="GIE11952.1"/>
    <property type="molecule type" value="Genomic_DNA"/>
</dbReference>
<evidence type="ECO:0000313" key="3">
    <source>
        <dbReference type="EMBL" id="GIE11952.1"/>
    </source>
</evidence>
<protein>
    <recommendedName>
        <fullName evidence="2">Glycosyltransferase 2-like domain-containing protein</fullName>
    </recommendedName>
</protein>
<feature type="transmembrane region" description="Helical" evidence="1">
    <location>
        <begin position="285"/>
        <end position="304"/>
    </location>
</feature>